<organism evidence="2 3">
    <name type="scientific">Fusarium gaditjirri</name>
    <dbReference type="NCBI Taxonomy" id="282569"/>
    <lineage>
        <taxon>Eukaryota</taxon>
        <taxon>Fungi</taxon>
        <taxon>Dikarya</taxon>
        <taxon>Ascomycota</taxon>
        <taxon>Pezizomycotina</taxon>
        <taxon>Sordariomycetes</taxon>
        <taxon>Hypocreomycetidae</taxon>
        <taxon>Hypocreales</taxon>
        <taxon>Nectriaceae</taxon>
        <taxon>Fusarium</taxon>
        <taxon>Fusarium nisikadoi species complex</taxon>
    </lineage>
</organism>
<gene>
    <name evidence="2" type="ORF">FGADI_9224</name>
</gene>
<feature type="compositionally biased region" description="Acidic residues" evidence="1">
    <location>
        <begin position="432"/>
        <end position="446"/>
    </location>
</feature>
<sequence>MSSTTIPNSNQHEVAEDFDVSSDLPLRLTSSSRQSTVNSITSSVFTSASSVHESAYISLTPFEQGDFDASAGDNTNFGISFGPAPPNTPAENNDAISLSDKPQSKSGWTGEYSQSDPGTSATSVSKSGWTGEYSQPYPGSPVAGVSKSGWTGEYSDPGTSAAIMSKLGWTGEYSTSGVEPEHLMARLSTVANKSEDESDKIEYAEEGRSSGESSWTQGDDSESTVGDVFSEDDDVTRLAPQAVRRFTPGSIMESLDVKHVKSSVVTITASEVQPQSAVLCNIEDESIPESEEAEVFSPTEANSTKDAKFIKKEKTSIMGRISSCMRALKMCSRPKPQIPVNQPKHTSLSPEKPCLKPVTSLAGTALDRTEEDSPLQPVPVPKPSKGTRVTFDLDETAKREKSKSKSKGKFNPKIDLSFNISPYLFSEMNNLEAEETSDEDDEDLDDPNSPFAEQDVEVERCLVKAEVFRNANERTAIVRGALDFLLVVSDRVDTVAADRIGYLLHKTGDRGLGSYTGEEKDHRERRGEEFVNGVWTLQHKSRNKERYNASKGVEETKVASKKRKISFKIDQLRKKLARIRSGEQNNEQNEDEEMDLGSDINEWGSKDE</sequence>
<evidence type="ECO:0000313" key="3">
    <source>
        <dbReference type="Proteomes" id="UP000604273"/>
    </source>
</evidence>
<reference evidence="2" key="1">
    <citation type="journal article" date="2020" name="BMC Genomics">
        <title>Correction to: Identification and distribution of gene clusters required for synthesis of sphingolipid metabolism inhibitors in diverse species of the filamentous fungus Fusarium.</title>
        <authorList>
            <person name="Kim H.S."/>
            <person name="Lohmar J.M."/>
            <person name="Busman M."/>
            <person name="Brown D.W."/>
            <person name="Naumann T.A."/>
            <person name="Divon H.H."/>
            <person name="Lysoe E."/>
            <person name="Uhlig S."/>
            <person name="Proctor R.H."/>
        </authorList>
    </citation>
    <scope>NUCLEOTIDE SEQUENCE</scope>
    <source>
        <strain evidence="2">NRRL 45417</strain>
    </source>
</reference>
<feature type="region of interest" description="Disordered" evidence="1">
    <location>
        <begin position="189"/>
        <end position="234"/>
    </location>
</feature>
<dbReference type="Proteomes" id="UP000604273">
    <property type="component" value="Unassembled WGS sequence"/>
</dbReference>
<name>A0A8H4T078_9HYPO</name>
<dbReference type="OrthoDB" id="5098804at2759"/>
<evidence type="ECO:0000313" key="2">
    <source>
        <dbReference type="EMBL" id="KAF4948940.1"/>
    </source>
</evidence>
<feature type="region of interest" description="Disordered" evidence="1">
    <location>
        <begin position="1"/>
        <end position="50"/>
    </location>
</feature>
<dbReference type="AlphaFoldDB" id="A0A8H4T078"/>
<protein>
    <submittedName>
        <fullName evidence="2">Uncharacterized protein</fullName>
    </submittedName>
</protein>
<feature type="compositionally biased region" description="Polar residues" evidence="1">
    <location>
        <begin position="1"/>
        <end position="12"/>
    </location>
</feature>
<feature type="compositionally biased region" description="Low complexity" evidence="1">
    <location>
        <begin position="39"/>
        <end position="50"/>
    </location>
</feature>
<feature type="compositionally biased region" description="Polar residues" evidence="1">
    <location>
        <begin position="339"/>
        <end position="349"/>
    </location>
</feature>
<comment type="caution">
    <text evidence="2">The sequence shown here is derived from an EMBL/GenBank/DDBJ whole genome shotgun (WGS) entry which is preliminary data.</text>
</comment>
<keyword evidence="3" id="KW-1185">Reference proteome</keyword>
<evidence type="ECO:0000256" key="1">
    <source>
        <dbReference type="SAM" id="MobiDB-lite"/>
    </source>
</evidence>
<feature type="compositionally biased region" description="Basic and acidic residues" evidence="1">
    <location>
        <begin position="200"/>
        <end position="209"/>
    </location>
</feature>
<feature type="compositionally biased region" description="Polar residues" evidence="1">
    <location>
        <begin position="28"/>
        <end position="38"/>
    </location>
</feature>
<feature type="region of interest" description="Disordered" evidence="1">
    <location>
        <begin position="578"/>
        <end position="608"/>
    </location>
</feature>
<reference evidence="2" key="2">
    <citation type="submission" date="2020-05" db="EMBL/GenBank/DDBJ databases">
        <authorList>
            <person name="Kim H.-S."/>
            <person name="Proctor R.H."/>
            <person name="Brown D.W."/>
        </authorList>
    </citation>
    <scope>NUCLEOTIDE SEQUENCE</scope>
    <source>
        <strain evidence="2">NRRL 45417</strain>
    </source>
</reference>
<dbReference type="EMBL" id="JABFAI010000249">
    <property type="protein sequence ID" value="KAF4948940.1"/>
    <property type="molecule type" value="Genomic_DNA"/>
</dbReference>
<feature type="region of interest" description="Disordered" evidence="1">
    <location>
        <begin position="335"/>
        <end position="408"/>
    </location>
</feature>
<feature type="compositionally biased region" description="Polar residues" evidence="1">
    <location>
        <begin position="89"/>
        <end position="128"/>
    </location>
</feature>
<feature type="region of interest" description="Disordered" evidence="1">
    <location>
        <begin position="431"/>
        <end position="453"/>
    </location>
</feature>
<accession>A0A8H4T078</accession>
<feature type="region of interest" description="Disordered" evidence="1">
    <location>
        <begin position="64"/>
        <end position="161"/>
    </location>
</feature>
<proteinExistence type="predicted"/>